<organism evidence="2 3">
    <name type="scientific">Mycoplasma haemofelis (strain Langford 1)</name>
    <name type="common">Haemobartonella felis</name>
    <dbReference type="NCBI Taxonomy" id="941640"/>
    <lineage>
        <taxon>Bacteria</taxon>
        <taxon>Bacillati</taxon>
        <taxon>Mycoplasmatota</taxon>
        <taxon>Mollicutes</taxon>
        <taxon>Mycoplasmataceae</taxon>
        <taxon>Mycoplasma</taxon>
    </lineage>
</organism>
<evidence type="ECO:0000256" key="1">
    <source>
        <dbReference type="SAM" id="Phobius"/>
    </source>
</evidence>
<proteinExistence type="predicted"/>
<evidence type="ECO:0000313" key="3">
    <source>
        <dbReference type="Proteomes" id="UP000008637"/>
    </source>
</evidence>
<name>E8ZGI4_MYCHL</name>
<dbReference type="Proteomes" id="UP000008637">
    <property type="component" value="Chromosome"/>
</dbReference>
<evidence type="ECO:0000313" key="2">
    <source>
        <dbReference type="EMBL" id="CBY92014.1"/>
    </source>
</evidence>
<sequence length="80" mass="9451">METDKLKEVVNFEDYSWFKVHWKNLKSECRILIAGIVKNFKRVTWHNSKGLAVEYILVVFILLFLAIFVYLVYGLVAVIK</sequence>
<reference evidence="2 3" key="1">
    <citation type="journal article" date="2011" name="J. Bacteriol.">
        <title>Complete genome sequence of Mycoplasma haemofelis, a hemotropic mycoplasma.</title>
        <authorList>
            <person name="Barker E.N."/>
            <person name="Helps C.R."/>
            <person name="Peters I.R."/>
            <person name="Darby A.C."/>
            <person name="Radford A.D."/>
            <person name="Tasker S."/>
        </authorList>
    </citation>
    <scope>NUCLEOTIDE SEQUENCE [LARGE SCALE GENOMIC DNA]</scope>
    <source>
        <strain evidence="2 3">Langford 1</strain>
    </source>
</reference>
<keyword evidence="1" id="KW-0472">Membrane</keyword>
<evidence type="ECO:0008006" key="4">
    <source>
        <dbReference type="Google" id="ProtNLM"/>
    </source>
</evidence>
<accession>E8ZGI4</accession>
<dbReference type="AlphaFoldDB" id="E8ZGI4"/>
<dbReference type="HOGENOM" id="CLU_194531_0_0_14"/>
<dbReference type="EMBL" id="FR773153">
    <property type="protein sequence ID" value="CBY92014.1"/>
    <property type="molecule type" value="Genomic_DNA"/>
</dbReference>
<gene>
    <name evidence="2" type="ordered locus">HF1_00060</name>
</gene>
<dbReference type="OrthoDB" id="399949at2"/>
<dbReference type="KEGG" id="mha:HF1_00060"/>
<keyword evidence="1" id="KW-0812">Transmembrane</keyword>
<keyword evidence="3" id="KW-1185">Reference proteome</keyword>
<protein>
    <recommendedName>
        <fullName evidence="4">Preprotein translocase subunit SecE</fullName>
    </recommendedName>
</protein>
<keyword evidence="1" id="KW-1133">Transmembrane helix</keyword>
<feature type="transmembrane region" description="Helical" evidence="1">
    <location>
        <begin position="55"/>
        <end position="79"/>
    </location>
</feature>